<dbReference type="EMBL" id="CP031968">
    <property type="protein sequence ID" value="AXT45173.1"/>
    <property type="molecule type" value="Genomic_DNA"/>
</dbReference>
<proteinExistence type="predicted"/>
<dbReference type="KEGG" id="crz:D1345_02730"/>
<accession>A0AAD0W7X7</accession>
<evidence type="ECO:0000313" key="2">
    <source>
        <dbReference type="Proteomes" id="UP000259465"/>
    </source>
</evidence>
<name>A0AAD0W7X7_9NEIS</name>
<gene>
    <name evidence="1" type="ORF">D1345_02730</name>
</gene>
<protein>
    <submittedName>
        <fullName evidence="1">Uncharacterized protein</fullName>
    </submittedName>
</protein>
<organism evidence="1 2">
    <name type="scientific">Chromobacterium rhizoryzae</name>
    <dbReference type="NCBI Taxonomy" id="1778675"/>
    <lineage>
        <taxon>Bacteria</taxon>
        <taxon>Pseudomonadati</taxon>
        <taxon>Pseudomonadota</taxon>
        <taxon>Betaproteobacteria</taxon>
        <taxon>Neisseriales</taxon>
        <taxon>Chromobacteriaceae</taxon>
        <taxon>Chromobacterium</taxon>
    </lineage>
</organism>
<keyword evidence="2" id="KW-1185">Reference proteome</keyword>
<reference evidence="1 2" key="1">
    <citation type="submission" date="2018-08" db="EMBL/GenBank/DDBJ databases">
        <title>Complete genome sequence of JP2-74.</title>
        <authorList>
            <person name="Wu L."/>
        </authorList>
    </citation>
    <scope>NUCLEOTIDE SEQUENCE [LARGE SCALE GENOMIC DNA]</scope>
    <source>
        <strain evidence="1 2">JP2-74</strain>
    </source>
</reference>
<sequence length="200" mass="23587">MDWPIWLNIVENLQHKRNFSGKNKLEKVFIMKKEILQTLFQTLDTISFFESFNTEETDINIDATLCKGVAIFEKSIHSEEWEDIKAEAAAQLSTMLNKKFQNQYQEWNAVAKEARQYFDEKIEPKLKPFEDTYGLKDLKDDIGYDIVHVIIEGYFTKRVGIKKMLFSRLFDIYKSGKIPCGYSKNREDDFIRPTGKIIYL</sequence>
<evidence type="ECO:0000313" key="1">
    <source>
        <dbReference type="EMBL" id="AXT45173.1"/>
    </source>
</evidence>
<dbReference type="AlphaFoldDB" id="A0AAD0W7X7"/>
<dbReference type="Proteomes" id="UP000259465">
    <property type="component" value="Chromosome"/>
</dbReference>